<dbReference type="EMBL" id="FNEZ01000001">
    <property type="protein sequence ID" value="SDJ38591.1"/>
    <property type="molecule type" value="Genomic_DNA"/>
</dbReference>
<dbReference type="GO" id="GO:0003700">
    <property type="term" value="F:DNA-binding transcription factor activity"/>
    <property type="evidence" value="ECO:0007669"/>
    <property type="project" value="InterPro"/>
</dbReference>
<keyword evidence="1" id="KW-0805">Transcription regulation</keyword>
<dbReference type="InterPro" id="IPR018060">
    <property type="entry name" value="HTH_AraC"/>
</dbReference>
<dbReference type="Pfam" id="PF02311">
    <property type="entry name" value="AraC_binding"/>
    <property type="match status" value="1"/>
</dbReference>
<dbReference type="InterPro" id="IPR011051">
    <property type="entry name" value="RmlC_Cupin_sf"/>
</dbReference>
<evidence type="ECO:0000256" key="1">
    <source>
        <dbReference type="ARBA" id="ARBA00023015"/>
    </source>
</evidence>
<organism evidence="5 6">
    <name type="scientific">Flavobacterium noncentrifugens</name>
    <dbReference type="NCBI Taxonomy" id="1128970"/>
    <lineage>
        <taxon>Bacteria</taxon>
        <taxon>Pseudomonadati</taxon>
        <taxon>Bacteroidota</taxon>
        <taxon>Flavobacteriia</taxon>
        <taxon>Flavobacteriales</taxon>
        <taxon>Flavobacteriaceae</taxon>
        <taxon>Flavobacterium</taxon>
    </lineage>
</organism>
<protein>
    <submittedName>
        <fullName evidence="5">AraC-type DNA-binding protein</fullName>
    </submittedName>
</protein>
<dbReference type="OrthoDB" id="636258at2"/>
<dbReference type="InterPro" id="IPR009057">
    <property type="entry name" value="Homeodomain-like_sf"/>
</dbReference>
<keyword evidence="3" id="KW-0804">Transcription</keyword>
<proteinExistence type="predicted"/>
<evidence type="ECO:0000256" key="3">
    <source>
        <dbReference type="ARBA" id="ARBA00023163"/>
    </source>
</evidence>
<feature type="domain" description="HTH araC/xylS-type" evidence="4">
    <location>
        <begin position="177"/>
        <end position="277"/>
    </location>
</feature>
<dbReference type="PROSITE" id="PS01124">
    <property type="entry name" value="HTH_ARAC_FAMILY_2"/>
    <property type="match status" value="1"/>
</dbReference>
<dbReference type="GO" id="GO:0043565">
    <property type="term" value="F:sequence-specific DNA binding"/>
    <property type="evidence" value="ECO:0007669"/>
    <property type="project" value="InterPro"/>
</dbReference>
<dbReference type="STRING" id="1128970.SAMN04487935_0896"/>
<dbReference type="InterPro" id="IPR014710">
    <property type="entry name" value="RmlC-like_jellyroll"/>
</dbReference>
<dbReference type="SUPFAM" id="SSF46689">
    <property type="entry name" value="Homeodomain-like"/>
    <property type="match status" value="1"/>
</dbReference>
<gene>
    <name evidence="5" type="ORF">SAMN04487935_0896</name>
</gene>
<keyword evidence="2 5" id="KW-0238">DNA-binding</keyword>
<dbReference type="RefSeq" id="WP_091392152.1">
    <property type="nucleotide sequence ID" value="NZ_BKAI01000002.1"/>
</dbReference>
<evidence type="ECO:0000256" key="2">
    <source>
        <dbReference type="ARBA" id="ARBA00023125"/>
    </source>
</evidence>
<dbReference type="AlphaFoldDB" id="A0A1G8TAT0"/>
<dbReference type="Proteomes" id="UP000199580">
    <property type="component" value="Unassembled WGS sequence"/>
</dbReference>
<dbReference type="InterPro" id="IPR018062">
    <property type="entry name" value="HTH_AraC-typ_CS"/>
</dbReference>
<name>A0A1G8TAT0_9FLAO</name>
<sequence>MPTLKQFETLVIDEFEEEKFHLPKHSHTYYEIIYIVKGSGIHHLNKNLIPYKSGDLFVISPDDEHYFDIKKSTRFVFIKFTDTYFYSKRNLACDDFLLRKPEEFMREKILKEQVLKLDEPCKTILKHTIENITAYNCRNDVSTSPIVFYQVLSIFGLIKEALKCMNVPLLGNSFDNKQIISYIHQNIYNPKMIQVKAISEHFNISPTYFSAYFKRSFSITFRDYVNNLRLQLIEKRISGRQMPIKQIAYEFGFSDESHLSNYFKKRREVAPGSFKKSDLNSAE</sequence>
<dbReference type="Pfam" id="PF12833">
    <property type="entry name" value="HTH_18"/>
    <property type="match status" value="1"/>
</dbReference>
<dbReference type="InterPro" id="IPR003313">
    <property type="entry name" value="AraC-bd"/>
</dbReference>
<evidence type="ECO:0000313" key="5">
    <source>
        <dbReference type="EMBL" id="SDJ38591.1"/>
    </source>
</evidence>
<evidence type="ECO:0000259" key="4">
    <source>
        <dbReference type="PROSITE" id="PS01124"/>
    </source>
</evidence>
<dbReference type="SUPFAM" id="SSF51182">
    <property type="entry name" value="RmlC-like cupins"/>
    <property type="match status" value="1"/>
</dbReference>
<reference evidence="5 6" key="1">
    <citation type="submission" date="2016-10" db="EMBL/GenBank/DDBJ databases">
        <authorList>
            <person name="de Groot N.N."/>
        </authorList>
    </citation>
    <scope>NUCLEOTIDE SEQUENCE [LARGE SCALE GENOMIC DNA]</scope>
    <source>
        <strain evidence="5 6">CGMCC 1.10076</strain>
    </source>
</reference>
<dbReference type="PANTHER" id="PTHR43280">
    <property type="entry name" value="ARAC-FAMILY TRANSCRIPTIONAL REGULATOR"/>
    <property type="match status" value="1"/>
</dbReference>
<accession>A0A1G8TAT0</accession>
<dbReference type="Gene3D" id="1.10.10.60">
    <property type="entry name" value="Homeodomain-like"/>
    <property type="match status" value="2"/>
</dbReference>
<dbReference type="Gene3D" id="2.60.120.10">
    <property type="entry name" value="Jelly Rolls"/>
    <property type="match status" value="1"/>
</dbReference>
<dbReference type="PANTHER" id="PTHR43280:SF34">
    <property type="entry name" value="ARAC-FAMILY TRANSCRIPTIONAL REGULATOR"/>
    <property type="match status" value="1"/>
</dbReference>
<evidence type="ECO:0000313" key="6">
    <source>
        <dbReference type="Proteomes" id="UP000199580"/>
    </source>
</evidence>
<dbReference type="PROSITE" id="PS00041">
    <property type="entry name" value="HTH_ARAC_FAMILY_1"/>
    <property type="match status" value="1"/>
</dbReference>
<dbReference type="SMART" id="SM00342">
    <property type="entry name" value="HTH_ARAC"/>
    <property type="match status" value="1"/>
</dbReference>
<keyword evidence="6" id="KW-1185">Reference proteome</keyword>